<evidence type="ECO:0000256" key="5">
    <source>
        <dbReference type="ARBA" id="ARBA00022692"/>
    </source>
</evidence>
<evidence type="ECO:0000256" key="1">
    <source>
        <dbReference type="ARBA" id="ARBA00004651"/>
    </source>
</evidence>
<dbReference type="GO" id="GO:0006508">
    <property type="term" value="P:proteolysis"/>
    <property type="evidence" value="ECO:0007669"/>
    <property type="project" value="UniProtKB-KW"/>
</dbReference>
<feature type="domain" description="Peptidase M50" evidence="18">
    <location>
        <begin position="119"/>
        <end position="177"/>
    </location>
</feature>
<dbReference type="PIRSF" id="PIRSF006404">
    <property type="entry name" value="UCP006404_Pept_M50_CBS"/>
    <property type="match status" value="1"/>
</dbReference>
<keyword evidence="11 14" id="KW-0482">Metalloprotease</keyword>
<keyword evidence="5 14" id="KW-0812">Transmembrane</keyword>
<name>A0A7D5XKU6_FERL1</name>
<dbReference type="GO" id="GO:0046872">
    <property type="term" value="F:metal ion binding"/>
    <property type="evidence" value="ECO:0007669"/>
    <property type="project" value="UniProtKB-UniRule"/>
</dbReference>
<evidence type="ECO:0000256" key="4">
    <source>
        <dbReference type="ARBA" id="ARBA00022670"/>
    </source>
</evidence>
<reference evidence="20" key="1">
    <citation type="submission" date="2020-07" db="EMBL/GenBank/DDBJ databases">
        <title>Metabolic diversity and evolutionary history of the archaeal phylum ###Micrarchaeota### uncovered from a freshwater lake metagenome.</title>
        <authorList>
            <person name="Kadnikov V.V."/>
            <person name="Savvichev A.S."/>
            <person name="Mardanov A.V."/>
            <person name="Beletsky A.V."/>
            <person name="Chupakov A.V."/>
            <person name="Kokryatskaya N.M."/>
            <person name="Pimenov N.V."/>
            <person name="Ravin N.V."/>
        </authorList>
    </citation>
    <scope>NUCLEOTIDE SEQUENCE [LARGE SCALE GENOMIC DNA]</scope>
</reference>
<evidence type="ECO:0000256" key="3">
    <source>
        <dbReference type="ARBA" id="ARBA00022475"/>
    </source>
</evidence>
<dbReference type="GO" id="GO:0008237">
    <property type="term" value="F:metallopeptidase activity"/>
    <property type="evidence" value="ECO:0007669"/>
    <property type="project" value="UniProtKB-UniRule"/>
</dbReference>
<keyword evidence="8 14" id="KW-0378">Hydrolase</keyword>
<dbReference type="Proteomes" id="UP000510821">
    <property type="component" value="Chromosome"/>
</dbReference>
<comment type="caution">
    <text evidence="14">Lacks conserved residue(s) required for the propagation of feature annotation.</text>
</comment>
<dbReference type="PANTHER" id="PTHR39188">
    <property type="entry name" value="MEMBRANE-ASSOCIATED ZINC METALLOPROTEASE M50B"/>
    <property type="match status" value="1"/>
</dbReference>
<evidence type="ECO:0000256" key="6">
    <source>
        <dbReference type="ARBA" id="ARBA00022723"/>
    </source>
</evidence>
<sequence length="347" mass="38165">MAFSINFKLIGIEIELHWSFLLLLLLIFLSAGIDAVLSISILFTFVVLHELSHSYVAMRNGVEVRKITLFPIGGMAMIDDVSIPPEVEFRMAIAGPLFNFVVVAAALLVSLFINVEPVKSLLSLVIEANLVLGLFNLLPAIPLDGGRVWRSLRERKVGHLRATIDAVKLSRFIIAMLLLASAIIAFVYDAFGFLIWNSIIAAVIYIGSGSELNVAVIKSSAKGLSVRDAANFSVVLLEPHLTLKDAFSVMQLNKLTALVVSSNPLRILNYRQLSTIEKGRWGKIRVVDVAQPSPACAIDEPLLDAWKKMRSAELSLLPVVSNGAIVGTIEEMDIEKLIVLNRLLRWE</sequence>
<feature type="active site" evidence="15">
    <location>
        <position position="50"/>
    </location>
</feature>
<comment type="cofactor">
    <cofactor evidence="14 16">
        <name>Zn(2+)</name>
        <dbReference type="ChEBI" id="CHEBI:29105"/>
    </cofactor>
    <text evidence="14 16">Binds 1 zinc ion per subunit.</text>
</comment>
<dbReference type="InterPro" id="IPR016483">
    <property type="entry name" value="UCP006404_Pept_M50_CBS"/>
</dbReference>
<dbReference type="Pfam" id="PF00571">
    <property type="entry name" value="CBS"/>
    <property type="match status" value="1"/>
</dbReference>
<evidence type="ECO:0000256" key="9">
    <source>
        <dbReference type="ARBA" id="ARBA00022833"/>
    </source>
</evidence>
<dbReference type="EMBL" id="CP058998">
    <property type="protein sequence ID" value="QLJ52326.1"/>
    <property type="molecule type" value="Genomic_DNA"/>
</dbReference>
<dbReference type="AlphaFoldDB" id="A0A7D5XKU6"/>
<gene>
    <name evidence="19" type="ORF">Sv326_0151</name>
</gene>
<keyword evidence="4 14" id="KW-0645">Protease</keyword>
<keyword evidence="13 14" id="KW-0472">Membrane</keyword>
<feature type="binding site" evidence="16">
    <location>
        <position position="53"/>
    </location>
    <ligand>
        <name>Zn(2+)</name>
        <dbReference type="ChEBI" id="CHEBI:29105"/>
        <note>catalytic</note>
    </ligand>
</feature>
<dbReference type="GO" id="GO:0005886">
    <property type="term" value="C:plasma membrane"/>
    <property type="evidence" value="ECO:0007669"/>
    <property type="project" value="UniProtKB-SubCell"/>
</dbReference>
<dbReference type="Gene3D" id="3.10.580.10">
    <property type="entry name" value="CBS-domain"/>
    <property type="match status" value="1"/>
</dbReference>
<feature type="binding site" evidence="16">
    <location>
        <position position="144"/>
    </location>
    <ligand>
        <name>Zn(2+)</name>
        <dbReference type="ChEBI" id="CHEBI:29105"/>
        <note>catalytic</note>
    </ligand>
</feature>
<evidence type="ECO:0000256" key="2">
    <source>
        <dbReference type="ARBA" id="ARBA00007931"/>
    </source>
</evidence>
<dbReference type="InterPro" id="IPR008915">
    <property type="entry name" value="Peptidase_M50"/>
</dbReference>
<keyword evidence="9 14" id="KW-0862">Zinc</keyword>
<feature type="transmembrane region" description="Helical" evidence="14">
    <location>
        <begin position="20"/>
        <end position="48"/>
    </location>
</feature>
<dbReference type="InterPro" id="IPR000644">
    <property type="entry name" value="CBS_dom"/>
</dbReference>
<feature type="domain" description="Peptidase M50" evidence="18">
    <location>
        <begin position="39"/>
        <end position="114"/>
    </location>
</feature>
<keyword evidence="3" id="KW-1003">Cell membrane</keyword>
<evidence type="ECO:0000313" key="20">
    <source>
        <dbReference type="Proteomes" id="UP000510821"/>
    </source>
</evidence>
<evidence type="ECO:0000256" key="14">
    <source>
        <dbReference type="PIRNR" id="PIRNR006404"/>
    </source>
</evidence>
<accession>A0A7D5XKU6</accession>
<evidence type="ECO:0000313" key="19">
    <source>
        <dbReference type="EMBL" id="QLJ52326.1"/>
    </source>
</evidence>
<keyword evidence="7" id="KW-0677">Repeat</keyword>
<evidence type="ECO:0000256" key="8">
    <source>
        <dbReference type="ARBA" id="ARBA00022801"/>
    </source>
</evidence>
<keyword evidence="6 14" id="KW-0479">Metal-binding</keyword>
<keyword evidence="12" id="KW-0129">CBS domain</keyword>
<evidence type="ECO:0000256" key="10">
    <source>
        <dbReference type="ARBA" id="ARBA00022989"/>
    </source>
</evidence>
<feature type="transmembrane region" description="Helical" evidence="14">
    <location>
        <begin position="97"/>
        <end position="115"/>
    </location>
</feature>
<feature type="domain" description="CBS" evidence="17">
    <location>
        <begin position="288"/>
        <end position="338"/>
    </location>
</feature>
<evidence type="ECO:0000256" key="12">
    <source>
        <dbReference type="ARBA" id="ARBA00023122"/>
    </source>
</evidence>
<dbReference type="KEGG" id="flt:Sv326_0151"/>
<evidence type="ECO:0000256" key="16">
    <source>
        <dbReference type="PIRSR" id="PIRSR006404-2"/>
    </source>
</evidence>
<feature type="transmembrane region" description="Helical" evidence="14">
    <location>
        <begin position="121"/>
        <end position="143"/>
    </location>
</feature>
<proteinExistence type="inferred from homology"/>
<dbReference type="InterPro" id="IPR046342">
    <property type="entry name" value="CBS_dom_sf"/>
</dbReference>
<evidence type="ECO:0000259" key="17">
    <source>
        <dbReference type="Pfam" id="PF00571"/>
    </source>
</evidence>
<feature type="binding site" evidence="16">
    <location>
        <position position="49"/>
    </location>
    <ligand>
        <name>Zn(2+)</name>
        <dbReference type="ChEBI" id="CHEBI:29105"/>
        <note>catalytic</note>
    </ligand>
</feature>
<dbReference type="PANTHER" id="PTHR39188:SF3">
    <property type="entry name" value="STAGE IV SPORULATION PROTEIN FB"/>
    <property type="match status" value="1"/>
</dbReference>
<evidence type="ECO:0000259" key="18">
    <source>
        <dbReference type="Pfam" id="PF02163"/>
    </source>
</evidence>
<protein>
    <recommendedName>
        <fullName evidence="14">Zinc metalloprotease</fullName>
    </recommendedName>
</protein>
<dbReference type="Pfam" id="PF02163">
    <property type="entry name" value="Peptidase_M50"/>
    <property type="match status" value="2"/>
</dbReference>
<evidence type="ECO:0000256" key="13">
    <source>
        <dbReference type="ARBA" id="ARBA00023136"/>
    </source>
</evidence>
<feature type="transmembrane region" description="Helical" evidence="14">
    <location>
        <begin position="169"/>
        <end position="188"/>
    </location>
</feature>
<dbReference type="SUPFAM" id="SSF54631">
    <property type="entry name" value="CBS-domain pair"/>
    <property type="match status" value="1"/>
</dbReference>
<comment type="similarity">
    <text evidence="2 14">Belongs to the peptidase M50B family.</text>
</comment>
<evidence type="ECO:0000256" key="11">
    <source>
        <dbReference type="ARBA" id="ARBA00023049"/>
    </source>
</evidence>
<comment type="subcellular location">
    <subcellularLocation>
        <location evidence="1">Cell membrane</location>
        <topology evidence="1">Multi-pass membrane protein</topology>
    </subcellularLocation>
</comment>
<keyword evidence="10 14" id="KW-1133">Transmembrane helix</keyword>
<evidence type="ECO:0000256" key="7">
    <source>
        <dbReference type="ARBA" id="ARBA00022737"/>
    </source>
</evidence>
<organism evidence="19 20">
    <name type="scientific">Fermentimicrarchaeum limneticum</name>
    <dbReference type="NCBI Taxonomy" id="2795018"/>
    <lineage>
        <taxon>Archaea</taxon>
        <taxon>Candidatus Micrarchaeota</taxon>
        <taxon>Candidatus Fermentimicrarchaeales</taxon>
        <taxon>Candidatus Fermentimicrarchaeaceae</taxon>
        <taxon>Candidatus Fermentimicrarchaeum</taxon>
    </lineage>
</organism>
<evidence type="ECO:0000256" key="15">
    <source>
        <dbReference type="PIRSR" id="PIRSR006404-1"/>
    </source>
</evidence>